<evidence type="ECO:0000313" key="2">
    <source>
        <dbReference type="EMBL" id="CAE0770407.1"/>
    </source>
</evidence>
<feature type="compositionally biased region" description="Polar residues" evidence="1">
    <location>
        <begin position="42"/>
        <end position="52"/>
    </location>
</feature>
<dbReference type="AlphaFoldDB" id="A0A7S4BM66"/>
<feature type="compositionally biased region" description="Low complexity" evidence="1">
    <location>
        <begin position="154"/>
        <end position="166"/>
    </location>
</feature>
<protein>
    <submittedName>
        <fullName evidence="2">Uncharacterized protein</fullName>
    </submittedName>
</protein>
<organism evidence="2">
    <name type="scientific">Chrysotila carterae</name>
    <name type="common">Marine alga</name>
    <name type="synonym">Syracosphaera carterae</name>
    <dbReference type="NCBI Taxonomy" id="13221"/>
    <lineage>
        <taxon>Eukaryota</taxon>
        <taxon>Haptista</taxon>
        <taxon>Haptophyta</taxon>
        <taxon>Prymnesiophyceae</taxon>
        <taxon>Isochrysidales</taxon>
        <taxon>Isochrysidaceae</taxon>
        <taxon>Chrysotila</taxon>
    </lineage>
</organism>
<proteinExistence type="predicted"/>
<feature type="region of interest" description="Disordered" evidence="1">
    <location>
        <begin position="1"/>
        <end position="52"/>
    </location>
</feature>
<name>A0A7S4BM66_CHRCT</name>
<gene>
    <name evidence="2" type="ORF">PCAR00345_LOCUS23019</name>
</gene>
<accession>A0A7S4BM66</accession>
<dbReference type="EMBL" id="HBIZ01036111">
    <property type="protein sequence ID" value="CAE0770407.1"/>
    <property type="molecule type" value="Transcribed_RNA"/>
</dbReference>
<sequence>MVLRKKSSSTYTSAPPPTAPPPTAQPPGTGSDDEDELCTDGPAQTSKDSGLTSRLEQLLRNERQMHEETKGDLAVERAAHDETAEKMVELQHRLEVTLQELANLERFVKMQQQVKIAPETPQQRERLLREEAYLQSRLNYVQQELAGQGGSKGGQKPPSSGQQPAANGDEEGDVLAI</sequence>
<evidence type="ECO:0000256" key="1">
    <source>
        <dbReference type="SAM" id="MobiDB-lite"/>
    </source>
</evidence>
<reference evidence="2" key="1">
    <citation type="submission" date="2021-01" db="EMBL/GenBank/DDBJ databases">
        <authorList>
            <person name="Corre E."/>
            <person name="Pelletier E."/>
            <person name="Niang G."/>
            <person name="Scheremetjew M."/>
            <person name="Finn R."/>
            <person name="Kale V."/>
            <person name="Holt S."/>
            <person name="Cochrane G."/>
            <person name="Meng A."/>
            <person name="Brown T."/>
            <person name="Cohen L."/>
        </authorList>
    </citation>
    <scope>NUCLEOTIDE SEQUENCE</scope>
    <source>
        <strain evidence="2">CCMP645</strain>
    </source>
</reference>
<feature type="region of interest" description="Disordered" evidence="1">
    <location>
        <begin position="143"/>
        <end position="177"/>
    </location>
</feature>
<feature type="compositionally biased region" description="Pro residues" evidence="1">
    <location>
        <begin position="14"/>
        <end position="25"/>
    </location>
</feature>
<feature type="compositionally biased region" description="Acidic residues" evidence="1">
    <location>
        <begin position="168"/>
        <end position="177"/>
    </location>
</feature>